<reference evidence="10" key="1">
    <citation type="submission" date="2023-03" db="EMBL/GenBank/DDBJ databases">
        <title>Edaphobacter sp.</title>
        <authorList>
            <person name="Huber K.J."/>
            <person name="Papendorf J."/>
            <person name="Pilke C."/>
            <person name="Bunk B."/>
            <person name="Sproeer C."/>
            <person name="Pester M."/>
        </authorList>
    </citation>
    <scope>NUCLEOTIDE SEQUENCE</scope>
    <source>
        <strain evidence="10">DSM 110680</strain>
    </source>
</reference>
<evidence type="ECO:0000313" key="10">
    <source>
        <dbReference type="EMBL" id="XBH18402.1"/>
    </source>
</evidence>
<comment type="similarity">
    <text evidence="6">Belongs to the ABC-4 integral membrane protein family.</text>
</comment>
<dbReference type="AlphaFoldDB" id="A0AAU7DM84"/>
<feature type="transmembrane region" description="Helical" evidence="7">
    <location>
        <begin position="452"/>
        <end position="475"/>
    </location>
</feature>
<dbReference type="PANTHER" id="PTHR30572">
    <property type="entry name" value="MEMBRANE COMPONENT OF TRANSPORTER-RELATED"/>
    <property type="match status" value="1"/>
</dbReference>
<dbReference type="InterPro" id="IPR047928">
    <property type="entry name" value="Perm_prefix_1"/>
</dbReference>
<feature type="transmembrane region" description="Helical" evidence="7">
    <location>
        <begin position="410"/>
        <end position="432"/>
    </location>
</feature>
<dbReference type="RefSeq" id="WP_348263627.1">
    <property type="nucleotide sequence ID" value="NZ_CP121196.1"/>
</dbReference>
<keyword evidence="5 7" id="KW-0472">Membrane</keyword>
<evidence type="ECO:0000256" key="1">
    <source>
        <dbReference type="ARBA" id="ARBA00004651"/>
    </source>
</evidence>
<evidence type="ECO:0000256" key="5">
    <source>
        <dbReference type="ARBA" id="ARBA00023136"/>
    </source>
</evidence>
<dbReference type="InterPro" id="IPR003838">
    <property type="entry name" value="ABC3_permease_C"/>
</dbReference>
<evidence type="ECO:0000256" key="2">
    <source>
        <dbReference type="ARBA" id="ARBA00022475"/>
    </source>
</evidence>
<feature type="domain" description="ABC3 transporter permease C-terminal" evidence="8">
    <location>
        <begin position="360"/>
        <end position="477"/>
    </location>
</feature>
<proteinExistence type="inferred from homology"/>
<dbReference type="GO" id="GO:0005886">
    <property type="term" value="C:plasma membrane"/>
    <property type="evidence" value="ECO:0007669"/>
    <property type="project" value="UniProtKB-SubCell"/>
</dbReference>
<feature type="transmembrane region" description="Helical" evidence="7">
    <location>
        <begin position="352"/>
        <end position="378"/>
    </location>
</feature>
<evidence type="ECO:0000259" key="9">
    <source>
        <dbReference type="Pfam" id="PF12704"/>
    </source>
</evidence>
<sequence length="886" mass="95766">MRKLRALWIRFTGLLRPRRTDDEFSQELDSHIGMHVDEALRSGLSPDEARRRALIQLGGVEQVRQAQRERTSLPWIENLVRDLRYAVRRLAKHPAVTAIAILSIGLGIGANATIFSMVNRFVLRPAPMGNPTTLLALHTTHDGDRCCNSFSWPLYTDVRDQARSFAGVAAYYELIPASIGGPGEPERVWGQGVTANFFDVTELHMVLGRGFTPSEESAPSVVLGENLWRRRFDSDPALVGKSVHISGRNFTVVGIAPPSFHGADQILYTEFWVPIGNIGTLVPTVPDQKSRQFHFVDVLARLAPGVSPTRASVELKGIARRLASAYPDTDKGSTIVFEQAGSLPSNVRGPVILFFTALTVVVLLVLAIAGANVANLLFAQAALRQRDMAIRLAMGATRARLRRQMLMESVLLGLGGGATGVLLSLWSTNILSAMRLPAPVPIDVRIDEDWRVLAFAFALSVVSGVVLGVAPAWAASHPRLANSLKGEDALARPGRPLSLRNILIVVQIAMSVVLLSLTGLFLRSLGSAATIDIGFRPQGLLKMSVDPRVHGYTAERTAQFFGQIRQRVAALPGVDAVACTDVALLSDGNRSDAFSVAANPGSGPAPVDADLYMVTPGFFDVMGIPRLSGSDFGDEKSAAINTAVVSQSFAERVLGQKNPLGQRITGGGTTYEIIGVVGNVKSRSLGEDIRPVLYRSLNQSIAADPSLMGYTLLVHTSRNPASLEQSVRREIHVLDPAMAIYGEETMEEHVRTAYFLPRLAATLFGVFGFIGLLLAAVGLYGVMSYAVSRRTREIGIRMALGARPGLVERLVVRQGMVLAIIAMVIGWPAAWMLSRLASSFLYGIQPHDSLTFTIVPLFLAGVALVACWLPARRAASIDPVQALRTE</sequence>
<evidence type="ECO:0000259" key="8">
    <source>
        <dbReference type="Pfam" id="PF02687"/>
    </source>
</evidence>
<keyword evidence="4 7" id="KW-1133">Transmembrane helix</keyword>
<feature type="transmembrane region" description="Helical" evidence="7">
    <location>
        <begin position="759"/>
        <end position="782"/>
    </location>
</feature>
<feature type="transmembrane region" description="Helical" evidence="7">
    <location>
        <begin position="502"/>
        <end position="522"/>
    </location>
</feature>
<feature type="transmembrane region" description="Helical" evidence="7">
    <location>
        <begin position="850"/>
        <end position="869"/>
    </location>
</feature>
<name>A0AAU7DM84_9BACT</name>
<evidence type="ECO:0000256" key="6">
    <source>
        <dbReference type="ARBA" id="ARBA00038076"/>
    </source>
</evidence>
<feature type="domain" description="MacB-like periplasmic core" evidence="9">
    <location>
        <begin position="508"/>
        <end position="726"/>
    </location>
</feature>
<dbReference type="Pfam" id="PF02687">
    <property type="entry name" value="FtsX"/>
    <property type="match status" value="2"/>
</dbReference>
<dbReference type="Pfam" id="PF12704">
    <property type="entry name" value="MacB_PCD"/>
    <property type="match status" value="2"/>
</dbReference>
<keyword evidence="2" id="KW-1003">Cell membrane</keyword>
<dbReference type="InterPro" id="IPR050250">
    <property type="entry name" value="Macrolide_Exporter_MacB"/>
</dbReference>
<dbReference type="PANTHER" id="PTHR30572:SF4">
    <property type="entry name" value="ABC TRANSPORTER PERMEASE YTRF"/>
    <property type="match status" value="1"/>
</dbReference>
<feature type="transmembrane region" description="Helical" evidence="7">
    <location>
        <begin position="95"/>
        <end position="118"/>
    </location>
</feature>
<dbReference type="EMBL" id="CP121196">
    <property type="protein sequence ID" value="XBH18402.1"/>
    <property type="molecule type" value="Genomic_DNA"/>
</dbReference>
<organism evidence="10">
    <name type="scientific">Telmatobacter sp. DSM 110680</name>
    <dbReference type="NCBI Taxonomy" id="3036704"/>
    <lineage>
        <taxon>Bacteria</taxon>
        <taxon>Pseudomonadati</taxon>
        <taxon>Acidobacteriota</taxon>
        <taxon>Terriglobia</taxon>
        <taxon>Terriglobales</taxon>
        <taxon>Acidobacteriaceae</taxon>
        <taxon>Telmatobacter</taxon>
    </lineage>
</organism>
<feature type="transmembrane region" description="Helical" evidence="7">
    <location>
        <begin position="810"/>
        <end position="830"/>
    </location>
</feature>
<accession>A0AAU7DM84</accession>
<gene>
    <name evidence="10" type="ORF">P8935_03485</name>
</gene>
<feature type="domain" description="ABC3 transporter permease C-terminal" evidence="8">
    <location>
        <begin position="766"/>
        <end position="879"/>
    </location>
</feature>
<comment type="subcellular location">
    <subcellularLocation>
        <location evidence="1">Cell membrane</location>
        <topology evidence="1">Multi-pass membrane protein</topology>
    </subcellularLocation>
</comment>
<evidence type="ECO:0000256" key="3">
    <source>
        <dbReference type="ARBA" id="ARBA00022692"/>
    </source>
</evidence>
<dbReference type="GO" id="GO:0022857">
    <property type="term" value="F:transmembrane transporter activity"/>
    <property type="evidence" value="ECO:0007669"/>
    <property type="project" value="TreeGrafter"/>
</dbReference>
<dbReference type="NCBIfam" id="TIGR03434">
    <property type="entry name" value="ADOP"/>
    <property type="match status" value="1"/>
</dbReference>
<feature type="domain" description="MacB-like periplasmic core" evidence="9">
    <location>
        <begin position="97"/>
        <end position="316"/>
    </location>
</feature>
<evidence type="ECO:0000256" key="7">
    <source>
        <dbReference type="SAM" id="Phobius"/>
    </source>
</evidence>
<keyword evidence="3 7" id="KW-0812">Transmembrane</keyword>
<dbReference type="NCBIfam" id="NF038403">
    <property type="entry name" value="perm_prefix_1"/>
    <property type="match status" value="1"/>
</dbReference>
<dbReference type="InterPro" id="IPR025857">
    <property type="entry name" value="MacB_PCD"/>
</dbReference>
<protein>
    <submittedName>
        <fullName evidence="10">ABC transporter permease</fullName>
    </submittedName>
</protein>
<dbReference type="InterPro" id="IPR017800">
    <property type="entry name" value="ADOP"/>
</dbReference>
<evidence type="ECO:0000256" key="4">
    <source>
        <dbReference type="ARBA" id="ARBA00022989"/>
    </source>
</evidence>